<keyword evidence="2" id="KW-0663">Pyridoxal phosphate</keyword>
<dbReference type="InterPro" id="IPR036052">
    <property type="entry name" value="TrpB-like_PALP_sf"/>
</dbReference>
<evidence type="ECO:0000259" key="4">
    <source>
        <dbReference type="Pfam" id="PF00291"/>
    </source>
</evidence>
<dbReference type="GO" id="GO:0003941">
    <property type="term" value="F:L-serine ammonia-lyase activity"/>
    <property type="evidence" value="ECO:0007669"/>
    <property type="project" value="TreeGrafter"/>
</dbReference>
<dbReference type="GO" id="GO:0006565">
    <property type="term" value="P:L-serine catabolic process"/>
    <property type="evidence" value="ECO:0007669"/>
    <property type="project" value="TreeGrafter"/>
</dbReference>
<keyword evidence="3 5" id="KW-0456">Lyase</keyword>
<keyword evidence="6" id="KW-1185">Reference proteome</keyword>
<comment type="cofactor">
    <cofactor evidence="1">
        <name>pyridoxal 5'-phosphate</name>
        <dbReference type="ChEBI" id="CHEBI:597326"/>
    </cofactor>
</comment>
<dbReference type="InterPro" id="IPR001926">
    <property type="entry name" value="TrpB-like_PALP"/>
</dbReference>
<dbReference type="EC" id="4.3.1.19" evidence="5"/>
<evidence type="ECO:0000256" key="1">
    <source>
        <dbReference type="ARBA" id="ARBA00001933"/>
    </source>
</evidence>
<dbReference type="PANTHER" id="PTHR48078:SF6">
    <property type="entry name" value="L-THREONINE DEHYDRATASE CATABOLIC TDCB"/>
    <property type="match status" value="1"/>
</dbReference>
<evidence type="ECO:0000256" key="3">
    <source>
        <dbReference type="ARBA" id="ARBA00023239"/>
    </source>
</evidence>
<dbReference type="InterPro" id="IPR000634">
    <property type="entry name" value="Ser/Thr_deHydtase_PyrdxlP-BS"/>
</dbReference>
<organism evidence="5 6">
    <name type="scientific">Prauserella sediminis</name>
    <dbReference type="NCBI Taxonomy" id="577680"/>
    <lineage>
        <taxon>Bacteria</taxon>
        <taxon>Bacillati</taxon>
        <taxon>Actinomycetota</taxon>
        <taxon>Actinomycetes</taxon>
        <taxon>Pseudonocardiales</taxon>
        <taxon>Pseudonocardiaceae</taxon>
        <taxon>Prauserella</taxon>
        <taxon>Prauserella salsuginis group</taxon>
    </lineage>
</organism>
<dbReference type="PANTHER" id="PTHR48078">
    <property type="entry name" value="THREONINE DEHYDRATASE, MITOCHONDRIAL-RELATED"/>
    <property type="match status" value="1"/>
</dbReference>
<accession>A0A839XYF4</accession>
<dbReference type="GO" id="GO:0009097">
    <property type="term" value="P:isoleucine biosynthetic process"/>
    <property type="evidence" value="ECO:0007669"/>
    <property type="project" value="TreeGrafter"/>
</dbReference>
<dbReference type="SUPFAM" id="SSF53686">
    <property type="entry name" value="Tryptophan synthase beta subunit-like PLP-dependent enzymes"/>
    <property type="match status" value="1"/>
</dbReference>
<proteinExistence type="predicted"/>
<evidence type="ECO:0000313" key="5">
    <source>
        <dbReference type="EMBL" id="MBB3666118.1"/>
    </source>
</evidence>
<reference evidence="5 6" key="1">
    <citation type="submission" date="2020-08" db="EMBL/GenBank/DDBJ databases">
        <title>Sequencing the genomes of 1000 actinobacteria strains.</title>
        <authorList>
            <person name="Klenk H.-P."/>
        </authorList>
    </citation>
    <scope>NUCLEOTIDE SEQUENCE [LARGE SCALE GENOMIC DNA]</scope>
    <source>
        <strain evidence="5 6">DSM 45267</strain>
    </source>
</reference>
<gene>
    <name evidence="5" type="ORF">FB384_005079</name>
</gene>
<dbReference type="GO" id="GO:0030170">
    <property type="term" value="F:pyridoxal phosphate binding"/>
    <property type="evidence" value="ECO:0007669"/>
    <property type="project" value="InterPro"/>
</dbReference>
<dbReference type="EMBL" id="JACIBS010000011">
    <property type="protein sequence ID" value="MBB3666118.1"/>
    <property type="molecule type" value="Genomic_DNA"/>
</dbReference>
<dbReference type="InterPro" id="IPR050147">
    <property type="entry name" value="Ser/Thr_Dehydratase"/>
</dbReference>
<name>A0A839XYF4_9PSEU</name>
<dbReference type="NCBIfam" id="NF006094">
    <property type="entry name" value="PRK08246.1"/>
    <property type="match status" value="1"/>
</dbReference>
<dbReference type="PROSITE" id="PS00165">
    <property type="entry name" value="DEHYDRATASE_SER_THR"/>
    <property type="match status" value="1"/>
</dbReference>
<evidence type="ECO:0000313" key="6">
    <source>
        <dbReference type="Proteomes" id="UP000564573"/>
    </source>
</evidence>
<comment type="caution">
    <text evidence="5">The sequence shown here is derived from an EMBL/GenBank/DDBJ whole genome shotgun (WGS) entry which is preliminary data.</text>
</comment>
<protein>
    <submittedName>
        <fullName evidence="5">Threonine dehydratase</fullName>
        <ecNumber evidence="5">4.3.1.19</ecNumber>
    </submittedName>
</protein>
<evidence type="ECO:0000256" key="2">
    <source>
        <dbReference type="ARBA" id="ARBA00022898"/>
    </source>
</evidence>
<dbReference type="GO" id="GO:0004794">
    <property type="term" value="F:threonine deaminase activity"/>
    <property type="evidence" value="ECO:0007669"/>
    <property type="project" value="UniProtKB-EC"/>
</dbReference>
<feature type="domain" description="Tryptophan synthase beta chain-like PALP" evidence="4">
    <location>
        <begin position="14"/>
        <end position="311"/>
    </location>
</feature>
<dbReference type="Pfam" id="PF00291">
    <property type="entry name" value="PALP"/>
    <property type="match status" value="1"/>
</dbReference>
<dbReference type="GO" id="GO:0006567">
    <property type="term" value="P:L-threonine catabolic process"/>
    <property type="evidence" value="ECO:0007669"/>
    <property type="project" value="TreeGrafter"/>
</dbReference>
<dbReference type="Gene3D" id="3.40.50.1100">
    <property type="match status" value="2"/>
</dbReference>
<dbReference type="Proteomes" id="UP000564573">
    <property type="component" value="Unassembled WGS sequence"/>
</dbReference>
<dbReference type="RefSeq" id="WP_183787306.1">
    <property type="nucleotide sequence ID" value="NZ_JACIBS010000011.1"/>
</dbReference>
<dbReference type="AlphaFoldDB" id="A0A839XYF4"/>
<sequence length="320" mass="32211">MLTPADVAAARDRIRGHIRTTPLLQADTASLHRDSPPHADAAATVWLKLEQLQHTGSFKARGAYNRILAAAADGQLTEAGVVAASGGNAGLAVAHAAARQGVPARVYVPETAPAVKQAKLADLGATVVAIGTKYADAYDAATADVAETGALFCHAYDQPEICAGQGTLGAELLEQTGGVDTILVAVGGGGLLAGIAAATEGRAHVVGVEPQTIPTLHTALAEGTPVDVDVSGVAADSLGATRLGEIAHGVATRTGVSSVLVDDADIVAARTLLWREYRIAVEHGTAAAPAALLAGAYRPVAGERVAVVLCGANTDLSDLV</sequence>